<dbReference type="InterPro" id="IPR048228">
    <property type="entry name" value="HelD_bacillota"/>
</dbReference>
<dbReference type="InterPro" id="IPR027417">
    <property type="entry name" value="P-loop_NTPase"/>
</dbReference>
<dbReference type="GO" id="GO:0005524">
    <property type="term" value="F:ATP binding"/>
    <property type="evidence" value="ECO:0007669"/>
    <property type="project" value="UniProtKB-UniRule"/>
</dbReference>
<dbReference type="InterPro" id="IPR014016">
    <property type="entry name" value="UvrD-like_ATP-bd"/>
</dbReference>
<gene>
    <name evidence="7" type="ORF">U732_3883</name>
</gene>
<name>A0A0C1R3L1_9CLOT</name>
<dbReference type="RefSeq" id="WP_039630427.1">
    <property type="nucleotide sequence ID" value="NZ_AYSO01000012.1"/>
</dbReference>
<dbReference type="InterPro" id="IPR000212">
    <property type="entry name" value="DNA_helicase_UvrD/REP"/>
</dbReference>
<dbReference type="GO" id="GO:0003677">
    <property type="term" value="F:DNA binding"/>
    <property type="evidence" value="ECO:0007669"/>
    <property type="project" value="InterPro"/>
</dbReference>
<keyword evidence="4 5" id="KW-0067">ATP-binding</keyword>
<keyword evidence="8" id="KW-1185">Reference proteome</keyword>
<dbReference type="GO" id="GO:0043138">
    <property type="term" value="F:3'-5' DNA helicase activity"/>
    <property type="evidence" value="ECO:0007669"/>
    <property type="project" value="TreeGrafter"/>
</dbReference>
<dbReference type="AlphaFoldDB" id="A0A0C1R3L1"/>
<dbReference type="GO" id="GO:0000725">
    <property type="term" value="P:recombinational repair"/>
    <property type="evidence" value="ECO:0007669"/>
    <property type="project" value="TreeGrafter"/>
</dbReference>
<organism evidence="7 8">
    <name type="scientific">Clostridium argentinense CDC 2741</name>
    <dbReference type="NCBI Taxonomy" id="1418104"/>
    <lineage>
        <taxon>Bacteria</taxon>
        <taxon>Bacillati</taxon>
        <taxon>Bacillota</taxon>
        <taxon>Clostridia</taxon>
        <taxon>Eubacteriales</taxon>
        <taxon>Clostridiaceae</taxon>
        <taxon>Clostridium</taxon>
    </lineage>
</organism>
<feature type="binding site" evidence="5">
    <location>
        <begin position="224"/>
        <end position="231"/>
    </location>
    <ligand>
        <name>ATP</name>
        <dbReference type="ChEBI" id="CHEBI:30616"/>
    </ligand>
</feature>
<dbReference type="Proteomes" id="UP000031366">
    <property type="component" value="Unassembled WGS sequence"/>
</dbReference>
<dbReference type="NCBIfam" id="NF041464">
    <property type="entry name" value="HelD_BACSU"/>
    <property type="match status" value="1"/>
</dbReference>
<evidence type="ECO:0000256" key="1">
    <source>
        <dbReference type="ARBA" id="ARBA00022741"/>
    </source>
</evidence>
<dbReference type="EMBL" id="AYSO01000012">
    <property type="protein sequence ID" value="KIE48122.1"/>
    <property type="molecule type" value="Genomic_DNA"/>
</dbReference>
<evidence type="ECO:0000313" key="8">
    <source>
        <dbReference type="Proteomes" id="UP000031366"/>
    </source>
</evidence>
<dbReference type="GO" id="GO:0005829">
    <property type="term" value="C:cytosol"/>
    <property type="evidence" value="ECO:0007669"/>
    <property type="project" value="TreeGrafter"/>
</dbReference>
<reference evidence="7 8" key="1">
    <citation type="journal article" date="2015" name="Infect. Genet. Evol.">
        <title>Genomic sequences of six botulinum neurotoxin-producing strains representing three clostridial species illustrate the mobility and diversity of botulinum neurotoxin genes.</title>
        <authorList>
            <person name="Smith T.J."/>
            <person name="Hill K.K."/>
            <person name="Xie G."/>
            <person name="Foley B.T."/>
            <person name="Williamson C.H."/>
            <person name="Foster J.T."/>
            <person name="Johnson S.L."/>
            <person name="Chertkov O."/>
            <person name="Teshima H."/>
            <person name="Gibbons H.S."/>
            <person name="Johnsky L.A."/>
            <person name="Karavis M.A."/>
            <person name="Smith L.A."/>
        </authorList>
    </citation>
    <scope>NUCLEOTIDE SEQUENCE [LARGE SCALE GENOMIC DNA]</scope>
    <source>
        <strain evidence="7 8">CDC 2741</strain>
    </source>
</reference>
<keyword evidence="3 5" id="KW-0347">Helicase</keyword>
<protein>
    <submittedName>
        <fullName evidence="7">PhoH-like family protein</fullName>
    </submittedName>
</protein>
<dbReference type="OrthoDB" id="9787585at2"/>
<comment type="caution">
    <text evidence="7">The sequence shown here is derived from an EMBL/GenBank/DDBJ whole genome shotgun (WGS) entry which is preliminary data.</text>
</comment>
<evidence type="ECO:0000313" key="7">
    <source>
        <dbReference type="EMBL" id="KIE48122.1"/>
    </source>
</evidence>
<feature type="domain" description="UvrD-like helicase ATP-binding" evidence="6">
    <location>
        <begin position="203"/>
        <end position="601"/>
    </location>
</feature>
<dbReference type="PROSITE" id="PS51198">
    <property type="entry name" value="UVRD_HELICASE_ATP_BIND"/>
    <property type="match status" value="1"/>
</dbReference>
<dbReference type="PANTHER" id="PTHR11070:SF17">
    <property type="entry name" value="DNA HELICASE IV"/>
    <property type="match status" value="1"/>
</dbReference>
<dbReference type="PANTHER" id="PTHR11070">
    <property type="entry name" value="UVRD / RECB / PCRA DNA HELICASE FAMILY MEMBER"/>
    <property type="match status" value="1"/>
</dbReference>
<evidence type="ECO:0000259" key="6">
    <source>
        <dbReference type="PROSITE" id="PS51198"/>
    </source>
</evidence>
<evidence type="ECO:0000256" key="2">
    <source>
        <dbReference type="ARBA" id="ARBA00022801"/>
    </source>
</evidence>
<accession>A0A0C1R3L1</accession>
<dbReference type="STRING" id="29341.RSJ17_11710"/>
<evidence type="ECO:0000256" key="5">
    <source>
        <dbReference type="PROSITE-ProRule" id="PRU00560"/>
    </source>
</evidence>
<dbReference type="SUPFAM" id="SSF52540">
    <property type="entry name" value="P-loop containing nucleoside triphosphate hydrolases"/>
    <property type="match status" value="1"/>
</dbReference>
<proteinExistence type="predicted"/>
<dbReference type="Gene3D" id="3.40.50.300">
    <property type="entry name" value="P-loop containing nucleotide triphosphate hydrolases"/>
    <property type="match status" value="3"/>
</dbReference>
<keyword evidence="2 5" id="KW-0378">Hydrolase</keyword>
<evidence type="ECO:0000256" key="4">
    <source>
        <dbReference type="ARBA" id="ARBA00022840"/>
    </source>
</evidence>
<dbReference type="GO" id="GO:0016787">
    <property type="term" value="F:hydrolase activity"/>
    <property type="evidence" value="ECO:0007669"/>
    <property type="project" value="UniProtKB-UniRule"/>
</dbReference>
<dbReference type="Pfam" id="PF00580">
    <property type="entry name" value="UvrD-helicase"/>
    <property type="match status" value="1"/>
</dbReference>
<evidence type="ECO:0000256" key="3">
    <source>
        <dbReference type="ARBA" id="ARBA00022806"/>
    </source>
</evidence>
<keyword evidence="1 5" id="KW-0547">Nucleotide-binding</keyword>
<sequence length="760" mass="88825">MAIEKSELNLELKKFEEVKDWVIMEEHKTSKKYKEYEEKIFDLKKSSGGSFSNDLILAERIFQFTKKNLNKYKEASKQPYFARIDFREKRYDTETFYIGKFGLNDELKSEEIVIDWRAPIANLYYSGTHGESHYISPEGIIEGELKLKRKFLVRDKKLIDAFDEGINEIILKSSMEGNELIDEFLKINLEQSISSKLKDVVATIQKEQNEIIRAYKNKAMIIQGSAGSGKTTVALHRLAFLVYTYNEILEHEEILVVAPNEIFLDYISEVLPNLGVYTVNQSTFESLCASIINYKGRIYTRDKKLSYLMEESDDEDKKYLTAVSKIKGSLSFKAILDRYVKYLEKKDVEVDDIRIDEYILYSSKEIKKLYIRDLKHLPIVKRKDEINRYFKQKLKDKLENVQNQIEANYSFKIKDIKAKENLNDEEKRKIIIELYDERDKFIKELKQKGNKALKDFFNSWQNEELISTYYNLYSNEEIFNEITDKKIPSKLVKYIVNSSEKNIRDKIIDSEDLPHIVYLKMALEGVDSKYIHVIVDEAQDYSYFEMLILKLLSKQNSLTIVGDLGQGIYSHKGIDSWEKLIATVFEDDATYVSLTQSYRSTVEIIDFANIVLDKQRLNLIPAKPVLRHGDKPKITKIENTLDGINEIDKIVEEVENINKKTVAIICKTYKQCVDVLKGLKVQSNYQWSIVDENDSSIKGNRIIIPSYMTKGLEFDATIVYNCDEENYGENNLDKKLLYVNLTRALHREYIMYKKSLSKLL</sequence>